<sequence>MQGITKNARAIPRGLYQDKIPVMNSLSDALNHVALTSEGKEQVNAPPIYVRMHCVRMNANAFGRNKENQVGINRIIDESANVIVEISVIARKLLNLVYNTIIKTIHTKNTAEPVKVKQIINKIIYMLINKLQKLYMVKSILEMVLGFGQDLKRLYSQGNYAILSIMKFLSPLEKQLILRLANLNTQYVPQDLLIKWIDEKRESLISCQEAIQTLCQLEIFIYGLLGSQKIVTFALNDGFKKILMESFCGLPPAFPNAIIHRQFLPSLSIITKYAVERWESILFLMVGAYKEAEKARINGQVEQNQFNVIDLLCRLGLVIKTGQIENLER</sequence>
<dbReference type="EMBL" id="SNRW01002622">
    <property type="protein sequence ID" value="KAA6392207.1"/>
    <property type="molecule type" value="Genomic_DNA"/>
</dbReference>
<dbReference type="GO" id="GO:0003690">
    <property type="term" value="F:double-stranded DNA binding"/>
    <property type="evidence" value="ECO:0007669"/>
    <property type="project" value="TreeGrafter"/>
</dbReference>
<comment type="subcellular location">
    <subcellularLocation>
        <location evidence="1">Nucleus</location>
    </subcellularLocation>
</comment>
<keyword evidence="1" id="KW-0234">DNA repair</keyword>
<dbReference type="GO" id="GO:0001671">
    <property type="term" value="F:ATPase activator activity"/>
    <property type="evidence" value="ECO:0007669"/>
    <property type="project" value="InterPro"/>
</dbReference>
<protein>
    <recommendedName>
        <fullName evidence="1">General transcription factor IIH subunit 4</fullName>
    </recommendedName>
</protein>
<keyword evidence="1" id="KW-0227">DNA damage</keyword>
<gene>
    <name evidence="2" type="ORF">EZS28_012266</name>
</gene>
<keyword evidence="1" id="KW-0539">Nucleus</keyword>
<dbReference type="GO" id="GO:0006289">
    <property type="term" value="P:nucleotide-excision repair"/>
    <property type="evidence" value="ECO:0007669"/>
    <property type="project" value="InterPro"/>
</dbReference>
<comment type="caution">
    <text evidence="2">The sequence shown here is derived from an EMBL/GenBank/DDBJ whole genome shotgun (WGS) entry which is preliminary data.</text>
</comment>
<proteinExistence type="inferred from homology"/>
<reference evidence="2 3" key="1">
    <citation type="submission" date="2019-03" db="EMBL/GenBank/DDBJ databases">
        <title>Single cell metagenomics reveals metabolic interactions within the superorganism composed of flagellate Streblomastix strix and complex community of Bacteroidetes bacteria on its surface.</title>
        <authorList>
            <person name="Treitli S.C."/>
            <person name="Kolisko M."/>
            <person name="Husnik F."/>
            <person name="Keeling P."/>
            <person name="Hampl V."/>
        </authorList>
    </citation>
    <scope>NUCLEOTIDE SEQUENCE [LARGE SCALE GENOMIC DNA]</scope>
    <source>
        <strain evidence="2">ST1C</strain>
    </source>
</reference>
<dbReference type="Proteomes" id="UP000324800">
    <property type="component" value="Unassembled WGS sequence"/>
</dbReference>
<evidence type="ECO:0000313" key="2">
    <source>
        <dbReference type="EMBL" id="KAA6392207.1"/>
    </source>
</evidence>
<keyword evidence="1" id="KW-0805">Transcription regulation</keyword>
<dbReference type="AlphaFoldDB" id="A0A5J4WBA1"/>
<evidence type="ECO:0000256" key="1">
    <source>
        <dbReference type="RuleBase" id="RU364024"/>
    </source>
</evidence>
<organism evidence="2 3">
    <name type="scientific">Streblomastix strix</name>
    <dbReference type="NCBI Taxonomy" id="222440"/>
    <lineage>
        <taxon>Eukaryota</taxon>
        <taxon>Metamonada</taxon>
        <taxon>Preaxostyla</taxon>
        <taxon>Oxymonadida</taxon>
        <taxon>Streblomastigidae</taxon>
        <taxon>Streblomastix</taxon>
    </lineage>
</organism>
<dbReference type="InterPro" id="IPR004598">
    <property type="entry name" value="TFIIH_p52/Tfb2"/>
</dbReference>
<keyword evidence="1" id="KW-0804">Transcription</keyword>
<accession>A0A5J4WBA1</accession>
<dbReference type="PANTHER" id="PTHR13152:SF0">
    <property type="entry name" value="GENERAL TRANSCRIPTION FACTOR IIH SUBUNIT 4"/>
    <property type="match status" value="1"/>
</dbReference>
<dbReference type="PANTHER" id="PTHR13152">
    <property type="entry name" value="TFIIH, POLYPEPTIDE 4"/>
    <property type="match status" value="1"/>
</dbReference>
<dbReference type="GO" id="GO:0000439">
    <property type="term" value="C:transcription factor TFIIH core complex"/>
    <property type="evidence" value="ECO:0007669"/>
    <property type="project" value="InterPro"/>
</dbReference>
<comment type="function">
    <text evidence="1">Component of the general transcription and DNA repair factor IIH (TFIIH) core complex which is involved in general and transcription-coupled nucleotide excision repair (NER) of damaged DNA.</text>
</comment>
<evidence type="ECO:0000313" key="3">
    <source>
        <dbReference type="Proteomes" id="UP000324800"/>
    </source>
</evidence>
<comment type="similarity">
    <text evidence="1">Belongs to the TFB2 family.</text>
</comment>
<name>A0A5J4WBA1_9EUKA</name>
<dbReference type="GO" id="GO:0005675">
    <property type="term" value="C:transcription factor TFIIH holo complex"/>
    <property type="evidence" value="ECO:0007669"/>
    <property type="project" value="TreeGrafter"/>
</dbReference>
<dbReference type="Pfam" id="PF03849">
    <property type="entry name" value="Tfb2"/>
    <property type="match status" value="1"/>
</dbReference>